<evidence type="ECO:0000313" key="3">
    <source>
        <dbReference type="Proteomes" id="UP000029578"/>
    </source>
</evidence>
<accession>A0A096BS32</accession>
<dbReference type="RefSeq" id="WP_036865941.1">
    <property type="nucleotide sequence ID" value="NZ_JRNS01000454.1"/>
</dbReference>
<comment type="caution">
    <text evidence="2">The sequence shown here is derived from an EMBL/GenBank/DDBJ whole genome shotgun (WGS) entry which is preliminary data.</text>
</comment>
<protein>
    <recommendedName>
        <fullName evidence="4">Lipoprotein</fullName>
    </recommendedName>
</protein>
<evidence type="ECO:0000313" key="2">
    <source>
        <dbReference type="EMBL" id="KGF45507.1"/>
    </source>
</evidence>
<keyword evidence="1" id="KW-0732">Signal</keyword>
<evidence type="ECO:0000256" key="1">
    <source>
        <dbReference type="SAM" id="SignalP"/>
    </source>
</evidence>
<dbReference type="Proteomes" id="UP000029578">
    <property type="component" value="Unassembled WGS sequence"/>
</dbReference>
<sequence length="331" mass="37866">MKKQVTWIGLLLCLLLFAACEKPVLDNGEDGKKQNNAKQKLTRVVRIHPKELRIETIEEAIGAKYQPLSRAVSEDRKRKFYAVNVYEKKPNDETYSMYAYGLFTSLSKIALKMNVNNLYKVECLIVEEGDDELFANEDEFSAPFLHGTNKGTKVTNSFVFSKEENLNSLTKGETTVAKGRTFQYPRLVKLYGTVNDFSPKTSKKLTIDMKRSVFGLHFKVTPPEEGSLVINYIGWRISLTKGSNEYEYSSVYSFSNIPKACKDGYQLTMEVKVTWTKDDGTIEQESKQLVLKRNVMTVVEIRVEGQKPQGFTLNEEPNDMKTEKVEWNLLL</sequence>
<gene>
    <name evidence="2" type="ORF">HMPREF0661_09700</name>
</gene>
<name>A0A096BS32_9BACT</name>
<dbReference type="PROSITE" id="PS51257">
    <property type="entry name" value="PROKAR_LIPOPROTEIN"/>
    <property type="match status" value="1"/>
</dbReference>
<organism evidence="2 3">
    <name type="scientific">Prevotella melaninogenica DNF00666</name>
    <dbReference type="NCBI Taxonomy" id="1401073"/>
    <lineage>
        <taxon>Bacteria</taxon>
        <taxon>Pseudomonadati</taxon>
        <taxon>Bacteroidota</taxon>
        <taxon>Bacteroidia</taxon>
        <taxon>Bacteroidales</taxon>
        <taxon>Prevotellaceae</taxon>
        <taxon>Prevotella</taxon>
    </lineage>
</organism>
<evidence type="ECO:0008006" key="4">
    <source>
        <dbReference type="Google" id="ProtNLM"/>
    </source>
</evidence>
<reference evidence="2 3" key="1">
    <citation type="submission" date="2014-07" db="EMBL/GenBank/DDBJ databases">
        <authorList>
            <person name="McCorrison J."/>
            <person name="Sanka R."/>
            <person name="Torralba M."/>
            <person name="Gillis M."/>
            <person name="Haft D.H."/>
            <person name="Methe B."/>
            <person name="Sutton G."/>
            <person name="Nelson K.E."/>
        </authorList>
    </citation>
    <scope>NUCLEOTIDE SEQUENCE [LARGE SCALE GENOMIC DNA]</scope>
    <source>
        <strain evidence="2 3">DNF00666</strain>
    </source>
</reference>
<proteinExistence type="predicted"/>
<feature type="signal peptide" evidence="1">
    <location>
        <begin position="1"/>
        <end position="18"/>
    </location>
</feature>
<dbReference type="AlphaFoldDB" id="A0A096BS32"/>
<feature type="chain" id="PRO_5001925068" description="Lipoprotein" evidence="1">
    <location>
        <begin position="19"/>
        <end position="331"/>
    </location>
</feature>
<dbReference type="EMBL" id="JRNS01000454">
    <property type="protein sequence ID" value="KGF45507.1"/>
    <property type="molecule type" value="Genomic_DNA"/>
</dbReference>